<evidence type="ECO:0000256" key="4">
    <source>
        <dbReference type="ARBA" id="ARBA00022692"/>
    </source>
</evidence>
<evidence type="ECO:0000256" key="9">
    <source>
        <dbReference type="ARBA" id="ARBA00023201"/>
    </source>
</evidence>
<dbReference type="Proteomes" id="UP001186944">
    <property type="component" value="Unassembled WGS sequence"/>
</dbReference>
<keyword evidence="7 11" id="KW-0406">Ion transport</keyword>
<proteinExistence type="inferred from homology"/>
<evidence type="ECO:0000256" key="8">
    <source>
        <dbReference type="ARBA" id="ARBA00023136"/>
    </source>
</evidence>
<dbReference type="PANTHER" id="PTHR11690:SF222">
    <property type="entry name" value="AMILORIDE-SENSITIVE SODIUM CHANNEL SUBUNIT GAMMA"/>
    <property type="match status" value="1"/>
</dbReference>
<accession>A0AA88YCI7</accession>
<keyword evidence="8" id="KW-0472">Membrane</keyword>
<evidence type="ECO:0000256" key="10">
    <source>
        <dbReference type="ARBA" id="ARBA00023303"/>
    </source>
</evidence>
<reference evidence="12" key="1">
    <citation type="submission" date="2019-08" db="EMBL/GenBank/DDBJ databases">
        <title>The improved chromosome-level genome for the pearl oyster Pinctada fucata martensii using PacBio sequencing and Hi-C.</title>
        <authorList>
            <person name="Zheng Z."/>
        </authorList>
    </citation>
    <scope>NUCLEOTIDE SEQUENCE</scope>
    <source>
        <strain evidence="12">ZZ-2019</strain>
        <tissue evidence="12">Adductor muscle</tissue>
    </source>
</reference>
<dbReference type="Pfam" id="PF00858">
    <property type="entry name" value="ASC"/>
    <property type="match status" value="1"/>
</dbReference>
<evidence type="ECO:0000256" key="7">
    <source>
        <dbReference type="ARBA" id="ARBA00023065"/>
    </source>
</evidence>
<gene>
    <name evidence="12" type="ORF">FSP39_011992</name>
</gene>
<feature type="non-terminal residue" evidence="12">
    <location>
        <position position="1"/>
    </location>
</feature>
<organism evidence="12 13">
    <name type="scientific">Pinctada imbricata</name>
    <name type="common">Atlantic pearl-oyster</name>
    <name type="synonym">Pinctada martensii</name>
    <dbReference type="NCBI Taxonomy" id="66713"/>
    <lineage>
        <taxon>Eukaryota</taxon>
        <taxon>Metazoa</taxon>
        <taxon>Spiralia</taxon>
        <taxon>Lophotrochozoa</taxon>
        <taxon>Mollusca</taxon>
        <taxon>Bivalvia</taxon>
        <taxon>Autobranchia</taxon>
        <taxon>Pteriomorphia</taxon>
        <taxon>Pterioida</taxon>
        <taxon>Pterioidea</taxon>
        <taxon>Pteriidae</taxon>
        <taxon>Pinctada</taxon>
    </lineage>
</organism>
<keyword evidence="9 11" id="KW-0739">Sodium transport</keyword>
<evidence type="ECO:0000256" key="3">
    <source>
        <dbReference type="ARBA" id="ARBA00022461"/>
    </source>
</evidence>
<sequence length="277" mass="32187">FWSIIILASFSYLMYTVVNELRQYYSYPIRTQVNVEYHTEMTFPALTICNLCWRNKSKLGDSLNQDAFYGSISEFSHVFGHPNWSDPWYGENGFYNETTEDFFFDQAMDLSKFLLQCWFDNTNQLVCEQDFVPIFTPSGLCYTFNGDGRRKTTFSGSRYNLHLYVDVNSDSYTWGSAVGTGIQILAHEPGTNPDISSLGVRVKPGSSVYAEISKREYTYLERPYKAFAEQYCETDFPTWSSSSEQFSYTRQYCFQLCFARIVEIKCQCHLVSFPGKY</sequence>
<dbReference type="PANTHER" id="PTHR11690">
    <property type="entry name" value="AMILORIDE-SENSITIVE SODIUM CHANNEL-RELATED"/>
    <property type="match status" value="1"/>
</dbReference>
<evidence type="ECO:0000256" key="1">
    <source>
        <dbReference type="ARBA" id="ARBA00004141"/>
    </source>
</evidence>
<protein>
    <recommendedName>
        <fullName evidence="14">Amiloride-sensitive sodium channel</fullName>
    </recommendedName>
</protein>
<comment type="caution">
    <text evidence="12">The sequence shown here is derived from an EMBL/GenBank/DDBJ whole genome shotgun (WGS) entry which is preliminary data.</text>
</comment>
<keyword evidence="2 11" id="KW-0813">Transport</keyword>
<evidence type="ECO:0000256" key="11">
    <source>
        <dbReference type="RuleBase" id="RU000679"/>
    </source>
</evidence>
<evidence type="ECO:0000256" key="6">
    <source>
        <dbReference type="ARBA" id="ARBA00023053"/>
    </source>
</evidence>
<keyword evidence="10 11" id="KW-0407">Ion channel</keyword>
<dbReference type="AlphaFoldDB" id="A0AA88YCI7"/>
<dbReference type="EMBL" id="VSWD01000005">
    <property type="protein sequence ID" value="KAK3102529.1"/>
    <property type="molecule type" value="Genomic_DNA"/>
</dbReference>
<keyword evidence="6" id="KW-0915">Sodium</keyword>
<comment type="similarity">
    <text evidence="11">Belongs to the amiloride-sensitive sodium channel (TC 1.A.6) family.</text>
</comment>
<comment type="subcellular location">
    <subcellularLocation>
        <location evidence="1">Membrane</location>
        <topology evidence="1">Multi-pass membrane protein</topology>
    </subcellularLocation>
</comment>
<dbReference type="PRINTS" id="PR01078">
    <property type="entry name" value="AMINACHANNEL"/>
</dbReference>
<dbReference type="Gene3D" id="2.60.470.10">
    <property type="entry name" value="Acid-sensing ion channels like domains"/>
    <property type="match status" value="1"/>
</dbReference>
<keyword evidence="4 11" id="KW-0812">Transmembrane</keyword>
<dbReference type="GO" id="GO:0005886">
    <property type="term" value="C:plasma membrane"/>
    <property type="evidence" value="ECO:0007669"/>
    <property type="project" value="TreeGrafter"/>
</dbReference>
<evidence type="ECO:0008006" key="14">
    <source>
        <dbReference type="Google" id="ProtNLM"/>
    </source>
</evidence>
<evidence type="ECO:0000256" key="2">
    <source>
        <dbReference type="ARBA" id="ARBA00022448"/>
    </source>
</evidence>
<name>A0AA88YCI7_PINIB</name>
<evidence type="ECO:0000256" key="5">
    <source>
        <dbReference type="ARBA" id="ARBA00022989"/>
    </source>
</evidence>
<keyword evidence="5" id="KW-1133">Transmembrane helix</keyword>
<evidence type="ECO:0000313" key="12">
    <source>
        <dbReference type="EMBL" id="KAK3102529.1"/>
    </source>
</evidence>
<keyword evidence="3 11" id="KW-0894">Sodium channel</keyword>
<dbReference type="GO" id="GO:0015280">
    <property type="term" value="F:ligand-gated sodium channel activity"/>
    <property type="evidence" value="ECO:0007669"/>
    <property type="project" value="TreeGrafter"/>
</dbReference>
<keyword evidence="13" id="KW-1185">Reference proteome</keyword>
<dbReference type="InterPro" id="IPR001873">
    <property type="entry name" value="ENaC"/>
</dbReference>
<evidence type="ECO:0000313" key="13">
    <source>
        <dbReference type="Proteomes" id="UP001186944"/>
    </source>
</evidence>